<comment type="caution">
    <text evidence="3">The sequence shown here is derived from an EMBL/GenBank/DDBJ whole genome shotgun (WGS) entry which is preliminary data.</text>
</comment>
<protein>
    <submittedName>
        <fullName evidence="3">Uncharacterized protein</fullName>
    </submittedName>
</protein>
<feature type="signal peptide" evidence="2">
    <location>
        <begin position="1"/>
        <end position="21"/>
    </location>
</feature>
<evidence type="ECO:0000313" key="4">
    <source>
        <dbReference type="Proteomes" id="UP001198962"/>
    </source>
</evidence>
<dbReference type="EMBL" id="JAJEPU010000003">
    <property type="protein sequence ID" value="MCC2163644.1"/>
    <property type="molecule type" value="Genomic_DNA"/>
</dbReference>
<dbReference type="RefSeq" id="WP_308450463.1">
    <property type="nucleotide sequence ID" value="NZ_JAJEPU010000003.1"/>
</dbReference>
<dbReference type="SUPFAM" id="SSF69360">
    <property type="entry name" value="Cell wall binding repeat"/>
    <property type="match status" value="1"/>
</dbReference>
<dbReference type="AlphaFoldDB" id="A0AAE3APE1"/>
<evidence type="ECO:0000313" key="3">
    <source>
        <dbReference type="EMBL" id="MCC2163644.1"/>
    </source>
</evidence>
<gene>
    <name evidence="3" type="ORF">LKD32_01880</name>
</gene>
<accession>A0AAE3APE1</accession>
<keyword evidence="1" id="KW-0677">Repeat</keyword>
<reference evidence="3" key="1">
    <citation type="submission" date="2021-10" db="EMBL/GenBank/DDBJ databases">
        <title>Anaerobic single-cell dispensing facilitates the cultivation of human gut bacteria.</title>
        <authorList>
            <person name="Afrizal A."/>
        </authorList>
    </citation>
    <scope>NUCLEOTIDE SEQUENCE</scope>
    <source>
        <strain evidence="3">CLA-AA-H274</strain>
    </source>
</reference>
<name>A0AAE3APE1_9FIRM</name>
<sequence>MATVVGMTAGMLAGSALTAWAGEWKEIPDEGWKYEEDGNEVTGWVKTNDIWYYIDSETGLWVETPVLNENSVCYLLENAVNKAGWYKKEVTEMVYHIDSVSKDTITVSLSLEGQPFHTTGTLNTFEVKLKDRTARSTSTKIVLDL</sequence>
<evidence type="ECO:0000256" key="1">
    <source>
        <dbReference type="ARBA" id="ARBA00022737"/>
    </source>
</evidence>
<organism evidence="3 4">
    <name type="scientific">Brotaphodocola catenula</name>
    <dbReference type="NCBI Taxonomy" id="2885361"/>
    <lineage>
        <taxon>Bacteria</taxon>
        <taxon>Bacillati</taxon>
        <taxon>Bacillota</taxon>
        <taxon>Clostridia</taxon>
        <taxon>Lachnospirales</taxon>
        <taxon>Lachnospiraceae</taxon>
        <taxon>Brotaphodocola</taxon>
    </lineage>
</organism>
<proteinExistence type="predicted"/>
<dbReference type="InterPro" id="IPR018337">
    <property type="entry name" value="Cell_wall/Cho-bd_repeat"/>
</dbReference>
<dbReference type="Proteomes" id="UP001198962">
    <property type="component" value="Unassembled WGS sequence"/>
</dbReference>
<dbReference type="Pfam" id="PF01473">
    <property type="entry name" value="Choline_bind_1"/>
    <property type="match status" value="1"/>
</dbReference>
<dbReference type="Gene3D" id="2.10.270.10">
    <property type="entry name" value="Cholin Binding"/>
    <property type="match status" value="1"/>
</dbReference>
<keyword evidence="4" id="KW-1185">Reference proteome</keyword>
<evidence type="ECO:0000256" key="2">
    <source>
        <dbReference type="SAM" id="SignalP"/>
    </source>
</evidence>
<feature type="chain" id="PRO_5042103615" evidence="2">
    <location>
        <begin position="22"/>
        <end position="145"/>
    </location>
</feature>
<keyword evidence="2" id="KW-0732">Signal</keyword>